<accession>A0AAD2H347</accession>
<dbReference type="AlphaFoldDB" id="A0AAD2H347"/>
<reference evidence="1" key="1">
    <citation type="submission" date="2023-11" db="EMBL/GenBank/DDBJ databases">
        <authorList>
            <person name="De Vega J J."/>
            <person name="De Vega J J."/>
        </authorList>
    </citation>
    <scope>NUCLEOTIDE SEQUENCE</scope>
</reference>
<evidence type="ECO:0000313" key="1">
    <source>
        <dbReference type="EMBL" id="CAK5268132.1"/>
    </source>
</evidence>
<dbReference type="EMBL" id="CAVNYO010000138">
    <property type="protein sequence ID" value="CAK5268132.1"/>
    <property type="molecule type" value="Genomic_DNA"/>
</dbReference>
<comment type="caution">
    <text evidence="1">The sequence shown here is derived from an EMBL/GenBank/DDBJ whole genome shotgun (WGS) entry which is preliminary data.</text>
</comment>
<gene>
    <name evidence="1" type="ORF">MYCIT1_LOCUS11196</name>
</gene>
<evidence type="ECO:0000313" key="2">
    <source>
        <dbReference type="Proteomes" id="UP001295794"/>
    </source>
</evidence>
<keyword evidence="2" id="KW-1185">Reference proteome</keyword>
<organism evidence="1 2">
    <name type="scientific">Mycena citricolor</name>
    <dbReference type="NCBI Taxonomy" id="2018698"/>
    <lineage>
        <taxon>Eukaryota</taxon>
        <taxon>Fungi</taxon>
        <taxon>Dikarya</taxon>
        <taxon>Basidiomycota</taxon>
        <taxon>Agaricomycotina</taxon>
        <taxon>Agaricomycetes</taxon>
        <taxon>Agaricomycetidae</taxon>
        <taxon>Agaricales</taxon>
        <taxon>Marasmiineae</taxon>
        <taxon>Mycenaceae</taxon>
        <taxon>Mycena</taxon>
    </lineage>
</organism>
<name>A0AAD2H347_9AGAR</name>
<protein>
    <submittedName>
        <fullName evidence="1">Uncharacterized protein</fullName>
    </submittedName>
</protein>
<sequence length="214" mass="23614">MGQTGYTPHRDCRPCLHQTGSLSRSCRRFVAARIRKRSDSVYTSANSSRYSPFRAKRRQAFWLSCVDLTLAKLLMHLLCMFTPTARPPAGAHSRYPCTASRHGRMTRSSTVRTACPPLGSLLASSWSTTDSTQRSSQPDVALSWSIEPVATASTTGATLYTKTMSALSCWSCCTTPSQRRRTAAPGVWVTIVTWRLMRLVSVLDVSRGICSGKE</sequence>
<dbReference type="Proteomes" id="UP001295794">
    <property type="component" value="Unassembled WGS sequence"/>
</dbReference>
<proteinExistence type="predicted"/>